<organism evidence="2 3">
    <name type="scientific">Hibiscus trionum</name>
    <name type="common">Flower of an hour</name>
    <dbReference type="NCBI Taxonomy" id="183268"/>
    <lineage>
        <taxon>Eukaryota</taxon>
        <taxon>Viridiplantae</taxon>
        <taxon>Streptophyta</taxon>
        <taxon>Embryophyta</taxon>
        <taxon>Tracheophyta</taxon>
        <taxon>Spermatophyta</taxon>
        <taxon>Magnoliopsida</taxon>
        <taxon>eudicotyledons</taxon>
        <taxon>Gunneridae</taxon>
        <taxon>Pentapetalae</taxon>
        <taxon>rosids</taxon>
        <taxon>malvids</taxon>
        <taxon>Malvales</taxon>
        <taxon>Malvaceae</taxon>
        <taxon>Malvoideae</taxon>
        <taxon>Hibiscus</taxon>
    </lineage>
</organism>
<dbReference type="OrthoDB" id="1905524at2759"/>
<dbReference type="Proteomes" id="UP001165190">
    <property type="component" value="Unassembled WGS sequence"/>
</dbReference>
<accession>A0A9W7M6T0</accession>
<evidence type="ECO:0000313" key="2">
    <source>
        <dbReference type="EMBL" id="GMI90138.1"/>
    </source>
</evidence>
<dbReference type="PANTHER" id="PTHR33386:SF5">
    <property type="entry name" value="OS02G0740600 PROTEIN"/>
    <property type="match status" value="1"/>
</dbReference>
<proteinExistence type="predicted"/>
<gene>
    <name evidence="2" type="ORF">HRI_002683100</name>
</gene>
<name>A0A9W7M6T0_HIBTR</name>
<evidence type="ECO:0000313" key="3">
    <source>
        <dbReference type="Proteomes" id="UP001165190"/>
    </source>
</evidence>
<feature type="region of interest" description="Disordered" evidence="1">
    <location>
        <begin position="1"/>
        <end position="51"/>
    </location>
</feature>
<keyword evidence="3" id="KW-1185">Reference proteome</keyword>
<reference evidence="2" key="1">
    <citation type="submission" date="2023-05" db="EMBL/GenBank/DDBJ databases">
        <title>Genome and transcriptome analyses reveal genes involved in the formation of fine ridges on petal epidermal cells in Hibiscus trionum.</title>
        <authorList>
            <person name="Koshimizu S."/>
            <person name="Masuda S."/>
            <person name="Ishii T."/>
            <person name="Shirasu K."/>
            <person name="Hoshino A."/>
            <person name="Arita M."/>
        </authorList>
    </citation>
    <scope>NUCLEOTIDE SEQUENCE</scope>
    <source>
        <strain evidence="2">Hamamatsu line</strain>
    </source>
</reference>
<evidence type="ECO:0000256" key="1">
    <source>
        <dbReference type="SAM" id="MobiDB-lite"/>
    </source>
</evidence>
<protein>
    <recommendedName>
        <fullName evidence="4">CDP-diacylglycerol-glycerol-3-phosphate 3-phosphatidyltransferase</fullName>
    </recommendedName>
</protein>
<dbReference type="EMBL" id="BSYR01000024">
    <property type="protein sequence ID" value="GMI90138.1"/>
    <property type="molecule type" value="Genomic_DNA"/>
</dbReference>
<comment type="caution">
    <text evidence="2">The sequence shown here is derived from an EMBL/GenBank/DDBJ whole genome shotgun (WGS) entry which is preliminary data.</text>
</comment>
<dbReference type="PANTHER" id="PTHR33386">
    <property type="entry name" value="OS02G0740600 PROTEIN"/>
    <property type="match status" value="1"/>
</dbReference>
<evidence type="ECO:0008006" key="4">
    <source>
        <dbReference type="Google" id="ProtNLM"/>
    </source>
</evidence>
<sequence length="81" mass="8738">MEPHGSYGTTWADQWDTGPDPYTTEPRKTGAGGSKAKYSKKVEDGVGKTKSGAITGMKKAKEGATAGLNWIKQKYNKTTKK</sequence>
<dbReference type="AlphaFoldDB" id="A0A9W7M6T0"/>